<evidence type="ECO:0000259" key="6">
    <source>
        <dbReference type="PROSITE" id="PS51085"/>
    </source>
</evidence>
<evidence type="ECO:0000313" key="9">
    <source>
        <dbReference type="Proteomes" id="UP001169862"/>
    </source>
</evidence>
<feature type="domain" description="2Fe-2S ferredoxin-type" evidence="6">
    <location>
        <begin position="1"/>
        <end position="91"/>
    </location>
</feature>
<dbReference type="Gene3D" id="3.10.20.30">
    <property type="match status" value="1"/>
</dbReference>
<dbReference type="PROSITE" id="PS51085">
    <property type="entry name" value="2FE2S_FER_2"/>
    <property type="match status" value="1"/>
</dbReference>
<evidence type="ECO:0000256" key="4">
    <source>
        <dbReference type="ARBA" id="ARBA00023002"/>
    </source>
</evidence>
<dbReference type="CDD" id="cd00207">
    <property type="entry name" value="fer2"/>
    <property type="match status" value="1"/>
</dbReference>
<dbReference type="InterPro" id="IPR016166">
    <property type="entry name" value="FAD-bd_PCMH"/>
</dbReference>
<dbReference type="SUPFAM" id="SSF47741">
    <property type="entry name" value="CO dehydrogenase ISP C-domain like"/>
    <property type="match status" value="1"/>
</dbReference>
<keyword evidence="4 8" id="KW-0560">Oxidoreductase</keyword>
<dbReference type="EMBL" id="JAUOPG010000001">
    <property type="protein sequence ID" value="MDO6452169.1"/>
    <property type="molecule type" value="Genomic_DNA"/>
</dbReference>
<dbReference type="GO" id="GO:0071949">
    <property type="term" value="F:FAD binding"/>
    <property type="evidence" value="ECO:0007669"/>
    <property type="project" value="InterPro"/>
</dbReference>
<organism evidence="8 9">
    <name type="scientific">Neptunomonas phycophila</name>
    <dbReference type="NCBI Taxonomy" id="1572645"/>
    <lineage>
        <taxon>Bacteria</taxon>
        <taxon>Pseudomonadati</taxon>
        <taxon>Pseudomonadota</taxon>
        <taxon>Gammaproteobacteria</taxon>
        <taxon>Oceanospirillales</taxon>
        <taxon>Oceanospirillaceae</taxon>
        <taxon>Neptunomonas</taxon>
    </lineage>
</organism>
<sequence length="515" mass="55388">MIRFLLDGQVHTLNDVDPNTTVLDYLRLTLGKTGTKEGCASGDCGACTVVLAELNPNNHGSTPPLIYTTINSCLTLLPALDGKQLITVENLKHNEQLHPVQQAMVDEHGSQCGFCTPGIVMSLFAHYKNATADTPYNRHATELALGGNLCRCTGYQPIFNAAKALSTLSNTDQFSRNSARTAEDLLSIKPTEQHSLSDGTHRAFSPTSTEQLCELLNLYPEANLLAGGTDLSLSITQFHEALSTIIYVGSIAELQHIRWANGTLVIGAAATLSNSANALKQHLPDFAELLNRFASLQIRNQGTLGGNIANASPIGDSPPALIAADASLTLRSASGSRTINLEDFFVDYKVTALASGEYIESIHIPPQPPQAIYKIYKISKRLDDDISAVLGAFRIVCNSRNVIVDCRLAFGGMAATPKRAQITEAFLLGKEWNEANALAAKDLLLDDFTPLSDFRASAQYRLLIAQNLLEKCWIESTHSTDKTVASTRITDASLLAPYDLAIDVGTTASAQGDAS</sequence>
<dbReference type="InterPro" id="IPR001041">
    <property type="entry name" value="2Fe-2S_ferredoxin-type"/>
</dbReference>
<dbReference type="Pfam" id="PF03450">
    <property type="entry name" value="CO_deh_flav_C"/>
    <property type="match status" value="1"/>
</dbReference>
<dbReference type="InterPro" id="IPR012675">
    <property type="entry name" value="Beta-grasp_dom_sf"/>
</dbReference>
<evidence type="ECO:0000256" key="1">
    <source>
        <dbReference type="ARBA" id="ARBA00022630"/>
    </source>
</evidence>
<comment type="caution">
    <text evidence="8">The sequence shown here is derived from an EMBL/GenBank/DDBJ whole genome shotgun (WGS) entry which is preliminary data.</text>
</comment>
<dbReference type="InterPro" id="IPR002888">
    <property type="entry name" value="2Fe-2S-bd"/>
</dbReference>
<dbReference type="PANTHER" id="PTHR45444:SF3">
    <property type="entry name" value="XANTHINE DEHYDROGENASE"/>
    <property type="match status" value="1"/>
</dbReference>
<dbReference type="InterPro" id="IPR002346">
    <property type="entry name" value="Mopterin_DH_FAD-bd"/>
</dbReference>
<dbReference type="Proteomes" id="UP001169862">
    <property type="component" value="Unassembled WGS sequence"/>
</dbReference>
<dbReference type="InterPro" id="IPR005107">
    <property type="entry name" value="CO_DH_flav_C"/>
</dbReference>
<dbReference type="SUPFAM" id="SSF54292">
    <property type="entry name" value="2Fe-2S ferredoxin-like"/>
    <property type="match status" value="1"/>
</dbReference>
<keyword evidence="2" id="KW-0479">Metal-binding</keyword>
<evidence type="ECO:0000259" key="7">
    <source>
        <dbReference type="PROSITE" id="PS51387"/>
    </source>
</evidence>
<evidence type="ECO:0000313" key="8">
    <source>
        <dbReference type="EMBL" id="MDO6452169.1"/>
    </source>
</evidence>
<dbReference type="Gene3D" id="3.30.390.50">
    <property type="entry name" value="CO dehydrogenase flavoprotein, C-terminal domain"/>
    <property type="match status" value="1"/>
</dbReference>
<dbReference type="InterPro" id="IPR036010">
    <property type="entry name" value="2Fe-2S_ferredoxin-like_sf"/>
</dbReference>
<evidence type="ECO:0000256" key="5">
    <source>
        <dbReference type="ARBA" id="ARBA00023004"/>
    </source>
</evidence>
<dbReference type="PROSITE" id="PS51387">
    <property type="entry name" value="FAD_PCMH"/>
    <property type="match status" value="1"/>
</dbReference>
<accession>A0AAW7XGG8</accession>
<feature type="domain" description="FAD-binding PCMH-type" evidence="7">
    <location>
        <begin position="196"/>
        <end position="369"/>
    </location>
</feature>
<dbReference type="InterPro" id="IPR012175">
    <property type="entry name" value="Xanth_DH_ssu_bac"/>
</dbReference>
<dbReference type="GO" id="GO:0005506">
    <property type="term" value="F:iron ion binding"/>
    <property type="evidence" value="ECO:0007669"/>
    <property type="project" value="InterPro"/>
</dbReference>
<dbReference type="GO" id="GO:0051537">
    <property type="term" value="F:2 iron, 2 sulfur cluster binding"/>
    <property type="evidence" value="ECO:0007669"/>
    <property type="project" value="InterPro"/>
</dbReference>
<dbReference type="Gene3D" id="3.30.43.10">
    <property type="entry name" value="Uridine Diphospho-n-acetylenolpyruvylglucosamine Reductase, domain 2"/>
    <property type="match status" value="1"/>
</dbReference>
<dbReference type="Gene3D" id="3.30.465.10">
    <property type="match status" value="1"/>
</dbReference>
<dbReference type="SUPFAM" id="SSF55447">
    <property type="entry name" value="CO dehydrogenase flavoprotein C-terminal domain-like"/>
    <property type="match status" value="1"/>
</dbReference>
<dbReference type="InterPro" id="IPR016208">
    <property type="entry name" value="Ald_Oxase/xanthine_DH-like"/>
</dbReference>
<dbReference type="InterPro" id="IPR016167">
    <property type="entry name" value="FAD-bd_PCMH_sub1"/>
</dbReference>
<evidence type="ECO:0000256" key="2">
    <source>
        <dbReference type="ARBA" id="ARBA00022723"/>
    </source>
</evidence>
<dbReference type="Gene3D" id="1.10.150.120">
    <property type="entry name" value="[2Fe-2S]-binding domain"/>
    <property type="match status" value="1"/>
</dbReference>
<dbReference type="Pfam" id="PF00941">
    <property type="entry name" value="FAD_binding_5"/>
    <property type="match status" value="1"/>
</dbReference>
<dbReference type="InterPro" id="IPR036884">
    <property type="entry name" value="2Fe-2S-bd_dom_sf"/>
</dbReference>
<dbReference type="GO" id="GO:0004854">
    <property type="term" value="F:xanthine dehydrogenase activity"/>
    <property type="evidence" value="ECO:0007669"/>
    <property type="project" value="UniProtKB-EC"/>
</dbReference>
<dbReference type="InterPro" id="IPR036683">
    <property type="entry name" value="CO_DH_flav_C_dom_sf"/>
</dbReference>
<protein>
    <submittedName>
        <fullName evidence="8">Xanthine dehydrogenase small subunit</fullName>
        <ecNumber evidence="8">1.17.1.4</ecNumber>
    </submittedName>
</protein>
<dbReference type="PROSITE" id="PS00197">
    <property type="entry name" value="2FE2S_FER_1"/>
    <property type="match status" value="1"/>
</dbReference>
<dbReference type="SMART" id="SM01092">
    <property type="entry name" value="CO_deh_flav_C"/>
    <property type="match status" value="1"/>
</dbReference>
<proteinExistence type="predicted"/>
<keyword evidence="3" id="KW-0274">FAD</keyword>
<dbReference type="InterPro" id="IPR006058">
    <property type="entry name" value="2Fe2S_fd_BS"/>
</dbReference>
<gene>
    <name evidence="8" type="primary">xdhA</name>
    <name evidence="8" type="ORF">Q4490_01200</name>
</gene>
<evidence type="ECO:0000256" key="3">
    <source>
        <dbReference type="ARBA" id="ARBA00022827"/>
    </source>
</evidence>
<dbReference type="PANTHER" id="PTHR45444">
    <property type="entry name" value="XANTHINE DEHYDROGENASE"/>
    <property type="match status" value="1"/>
</dbReference>
<dbReference type="InterPro" id="IPR016169">
    <property type="entry name" value="FAD-bd_PCMH_sub2"/>
</dbReference>
<dbReference type="PIRSF" id="PIRSF036557">
    <property type="entry name" value="XdhA_RC"/>
    <property type="match status" value="1"/>
</dbReference>
<reference evidence="8" key="1">
    <citation type="submission" date="2023-07" db="EMBL/GenBank/DDBJ databases">
        <title>Genome content predicts the carbon catabolic preferences of heterotrophic bacteria.</title>
        <authorList>
            <person name="Gralka M."/>
        </authorList>
    </citation>
    <scope>NUCLEOTIDE SEQUENCE</scope>
    <source>
        <strain evidence="8">I2M16</strain>
    </source>
</reference>
<name>A0AAW7XGG8_9GAMM</name>
<dbReference type="AlphaFoldDB" id="A0AAW7XGG8"/>
<dbReference type="InterPro" id="IPR014307">
    <property type="entry name" value="Xanthine_DH_ssu"/>
</dbReference>
<keyword evidence="5" id="KW-0408">Iron</keyword>
<keyword evidence="1" id="KW-0285">Flavoprotein</keyword>
<dbReference type="NCBIfam" id="TIGR02963">
    <property type="entry name" value="xanthine_xdhA"/>
    <property type="match status" value="1"/>
</dbReference>
<dbReference type="InterPro" id="IPR036318">
    <property type="entry name" value="FAD-bd_PCMH-like_sf"/>
</dbReference>
<dbReference type="EC" id="1.17.1.4" evidence="8"/>
<dbReference type="Pfam" id="PF00111">
    <property type="entry name" value="Fer2"/>
    <property type="match status" value="1"/>
</dbReference>
<dbReference type="SUPFAM" id="SSF56176">
    <property type="entry name" value="FAD-binding/transporter-associated domain-like"/>
    <property type="match status" value="1"/>
</dbReference>
<dbReference type="RefSeq" id="WP_303548162.1">
    <property type="nucleotide sequence ID" value="NZ_JAUOPG010000001.1"/>
</dbReference>
<dbReference type="Pfam" id="PF01799">
    <property type="entry name" value="Fer2_2"/>
    <property type="match status" value="1"/>
</dbReference>